<dbReference type="SUPFAM" id="SSF52279">
    <property type="entry name" value="Beta-D-glucan exohydrolase, C-terminal domain"/>
    <property type="match status" value="1"/>
</dbReference>
<reference evidence="2" key="1">
    <citation type="journal article" date="2014" name="Front. Microbiol.">
        <title>High frequency of phylogenetically diverse reductive dehalogenase-homologous genes in deep subseafloor sedimentary metagenomes.</title>
        <authorList>
            <person name="Kawai M."/>
            <person name="Futagami T."/>
            <person name="Toyoda A."/>
            <person name="Takaki Y."/>
            <person name="Nishi S."/>
            <person name="Hori S."/>
            <person name="Arai W."/>
            <person name="Tsubouchi T."/>
            <person name="Morono Y."/>
            <person name="Uchiyama I."/>
            <person name="Ito T."/>
            <person name="Fujiyama A."/>
            <person name="Inagaki F."/>
            <person name="Takami H."/>
        </authorList>
    </citation>
    <scope>NUCLEOTIDE SEQUENCE</scope>
    <source>
        <strain evidence="2">Expedition CK06-06</strain>
    </source>
</reference>
<accession>X0V0B4</accession>
<dbReference type="EMBL" id="BARS01026916">
    <property type="protein sequence ID" value="GAG05953.1"/>
    <property type="molecule type" value="Genomic_DNA"/>
</dbReference>
<dbReference type="GO" id="GO:0004553">
    <property type="term" value="F:hydrolase activity, hydrolyzing O-glycosyl compounds"/>
    <property type="evidence" value="ECO:0007669"/>
    <property type="project" value="InterPro"/>
</dbReference>
<evidence type="ECO:0000313" key="2">
    <source>
        <dbReference type="EMBL" id="GAG05953.1"/>
    </source>
</evidence>
<dbReference type="GO" id="GO:0005975">
    <property type="term" value="P:carbohydrate metabolic process"/>
    <property type="evidence" value="ECO:0007669"/>
    <property type="project" value="InterPro"/>
</dbReference>
<sequence>YAPPTEDAAAGVYEPGLHAAESVEAAERSITLTHDLCGDLPLSPARCKKVLINYLNEEVFWDGTGRRGVSDTSDPKTLTEELRRRGIAADVVEDPGEGDTGKRMGGYDAILYLFDTGGAASRCSIMPCRQALRDVDWKVINSEKPVIFVALRSPYLRYYLPGIPNLVCTYSNLAPAQRALARCLLGEIPFTGRLPVTLPKAIG</sequence>
<dbReference type="AlphaFoldDB" id="X0V0B4"/>
<name>X0V0B4_9ZZZZ</name>
<evidence type="ECO:0008006" key="3">
    <source>
        <dbReference type="Google" id="ProtNLM"/>
    </source>
</evidence>
<proteinExistence type="predicted"/>
<comment type="caution">
    <text evidence="2">The sequence shown here is derived from an EMBL/GenBank/DDBJ whole genome shotgun (WGS) entry which is preliminary data.</text>
</comment>
<evidence type="ECO:0000256" key="1">
    <source>
        <dbReference type="ARBA" id="ARBA00022801"/>
    </source>
</evidence>
<dbReference type="InterPro" id="IPR036881">
    <property type="entry name" value="Glyco_hydro_3_C_sf"/>
</dbReference>
<protein>
    <recommendedName>
        <fullName evidence="3">Glycoside hydrolase family 3 C-terminal domain-containing protein</fullName>
    </recommendedName>
</protein>
<gene>
    <name evidence="2" type="ORF">S01H1_42339</name>
</gene>
<organism evidence="2">
    <name type="scientific">marine sediment metagenome</name>
    <dbReference type="NCBI Taxonomy" id="412755"/>
    <lineage>
        <taxon>unclassified sequences</taxon>
        <taxon>metagenomes</taxon>
        <taxon>ecological metagenomes</taxon>
    </lineage>
</organism>
<keyword evidence="1" id="KW-0378">Hydrolase</keyword>
<feature type="non-terminal residue" evidence="2">
    <location>
        <position position="1"/>
    </location>
</feature>
<dbReference type="Gene3D" id="3.40.50.1700">
    <property type="entry name" value="Glycoside hydrolase family 3 C-terminal domain"/>
    <property type="match status" value="1"/>
</dbReference>